<name>A0AA39J6P6_9AGAR</name>
<protein>
    <submittedName>
        <fullName evidence="1">Uncharacterized protein</fullName>
    </submittedName>
</protein>
<gene>
    <name evidence="1" type="ORF">EV421DRAFT_1102737</name>
</gene>
<sequence>MAASAIFALQARSCFATSPQAYKAHLCSTIVSNGWRPGGALRQPPATSPFLPSQRKGTPSSSISWRKYYQGDAYIQHPDISSKLGLPYRMYYILVTTTS</sequence>
<evidence type="ECO:0000313" key="2">
    <source>
        <dbReference type="Proteomes" id="UP001175226"/>
    </source>
</evidence>
<organism evidence="1 2">
    <name type="scientific">Armillaria borealis</name>
    <dbReference type="NCBI Taxonomy" id="47425"/>
    <lineage>
        <taxon>Eukaryota</taxon>
        <taxon>Fungi</taxon>
        <taxon>Dikarya</taxon>
        <taxon>Basidiomycota</taxon>
        <taxon>Agaricomycotina</taxon>
        <taxon>Agaricomycetes</taxon>
        <taxon>Agaricomycetidae</taxon>
        <taxon>Agaricales</taxon>
        <taxon>Marasmiineae</taxon>
        <taxon>Physalacriaceae</taxon>
        <taxon>Armillaria</taxon>
    </lineage>
</organism>
<dbReference type="AlphaFoldDB" id="A0AA39J6P6"/>
<dbReference type="EMBL" id="JAUEPT010000053">
    <property type="protein sequence ID" value="KAK0436679.1"/>
    <property type="molecule type" value="Genomic_DNA"/>
</dbReference>
<reference evidence="1" key="1">
    <citation type="submission" date="2023-06" db="EMBL/GenBank/DDBJ databases">
        <authorList>
            <consortium name="Lawrence Berkeley National Laboratory"/>
            <person name="Ahrendt S."/>
            <person name="Sahu N."/>
            <person name="Indic B."/>
            <person name="Wong-Bajracharya J."/>
            <person name="Merenyi Z."/>
            <person name="Ke H.-M."/>
            <person name="Monk M."/>
            <person name="Kocsube S."/>
            <person name="Drula E."/>
            <person name="Lipzen A."/>
            <person name="Balint B."/>
            <person name="Henrissat B."/>
            <person name="Andreopoulos B."/>
            <person name="Martin F.M."/>
            <person name="Harder C.B."/>
            <person name="Rigling D."/>
            <person name="Ford K.L."/>
            <person name="Foster G.D."/>
            <person name="Pangilinan J."/>
            <person name="Papanicolaou A."/>
            <person name="Barry K."/>
            <person name="LaButti K."/>
            <person name="Viragh M."/>
            <person name="Koriabine M."/>
            <person name="Yan M."/>
            <person name="Riley R."/>
            <person name="Champramary S."/>
            <person name="Plett K.L."/>
            <person name="Tsai I.J."/>
            <person name="Slot J."/>
            <person name="Sipos G."/>
            <person name="Plett J."/>
            <person name="Nagy L.G."/>
            <person name="Grigoriev I.V."/>
        </authorList>
    </citation>
    <scope>NUCLEOTIDE SEQUENCE</scope>
    <source>
        <strain evidence="1">FPL87.14</strain>
    </source>
</reference>
<accession>A0AA39J6P6</accession>
<keyword evidence="2" id="KW-1185">Reference proteome</keyword>
<proteinExistence type="predicted"/>
<comment type="caution">
    <text evidence="1">The sequence shown here is derived from an EMBL/GenBank/DDBJ whole genome shotgun (WGS) entry which is preliminary data.</text>
</comment>
<dbReference type="Proteomes" id="UP001175226">
    <property type="component" value="Unassembled WGS sequence"/>
</dbReference>
<evidence type="ECO:0000313" key="1">
    <source>
        <dbReference type="EMBL" id="KAK0436679.1"/>
    </source>
</evidence>